<evidence type="ECO:0000313" key="1">
    <source>
        <dbReference type="EMBL" id="RDI74358.1"/>
    </source>
</evidence>
<protein>
    <submittedName>
        <fullName evidence="1">Uncharacterized protein</fullName>
    </submittedName>
</protein>
<keyword evidence="2" id="KW-1185">Reference proteome</keyword>
<dbReference type="AlphaFoldDB" id="A0A7M2YY04"/>
<dbReference type="OrthoDB" id="3212478at2"/>
<organism evidence="1 2">
    <name type="scientific">Gaiella occulta</name>
    <dbReference type="NCBI Taxonomy" id="1002870"/>
    <lineage>
        <taxon>Bacteria</taxon>
        <taxon>Bacillati</taxon>
        <taxon>Actinomycetota</taxon>
        <taxon>Thermoleophilia</taxon>
        <taxon>Gaiellales</taxon>
        <taxon>Gaiellaceae</taxon>
        <taxon>Gaiella</taxon>
    </lineage>
</organism>
<reference evidence="2" key="2">
    <citation type="journal article" date="2019" name="MicrobiologyOpen">
        <title>High-quality draft genome sequence of Gaiella occulta isolated from a 150 meter deep mineral water borehole and comparison with the genome sequences of other deep-branching lineages of the phylum Actinobacteria.</title>
        <authorList>
            <person name="Severino R."/>
            <person name="Froufe H.J.C."/>
            <person name="Barroso C."/>
            <person name="Albuquerque L."/>
            <person name="Lobo-da-Cunha A."/>
            <person name="da Costa M.S."/>
            <person name="Egas C."/>
        </authorList>
    </citation>
    <scope>NUCLEOTIDE SEQUENCE [LARGE SCALE GENOMIC DNA]</scope>
    <source>
        <strain evidence="2">F2-233</strain>
    </source>
</reference>
<reference evidence="1 2" key="1">
    <citation type="submission" date="2018-07" db="EMBL/GenBank/DDBJ databases">
        <title>High-quality-draft genome sequence of Gaiella occulta.</title>
        <authorList>
            <person name="Severino R."/>
            <person name="Froufe H.J.C."/>
            <person name="Rainey F.A."/>
            <person name="Barroso C."/>
            <person name="Albuquerque L."/>
            <person name="Lobo-Da-Cunha A."/>
            <person name="Da Costa M.S."/>
            <person name="Egas C."/>
        </authorList>
    </citation>
    <scope>NUCLEOTIDE SEQUENCE [LARGE SCALE GENOMIC DNA]</scope>
    <source>
        <strain evidence="1 2">F2-233</strain>
    </source>
</reference>
<dbReference type="Proteomes" id="UP000254134">
    <property type="component" value="Unassembled WGS sequence"/>
</dbReference>
<dbReference type="EMBL" id="QQZY01000004">
    <property type="protein sequence ID" value="RDI74358.1"/>
    <property type="molecule type" value="Genomic_DNA"/>
</dbReference>
<accession>A0A7M2YY04</accession>
<sequence>MPRSRYRGGVARTGRATRLRCGSRYAFTGTLSHRGDPAASHSITQALRPTLADGILDGLAQDQEDIFPDPTSQQLPQMWWTDPKSFEWAFASMG</sequence>
<comment type="caution">
    <text evidence="1">The sequence shown here is derived from an EMBL/GenBank/DDBJ whole genome shotgun (WGS) entry which is preliminary data.</text>
</comment>
<gene>
    <name evidence="1" type="ORF">Gocc_1934</name>
</gene>
<evidence type="ECO:0000313" key="2">
    <source>
        <dbReference type="Proteomes" id="UP000254134"/>
    </source>
</evidence>
<dbReference type="RefSeq" id="WP_114796356.1">
    <property type="nucleotide sequence ID" value="NZ_QQZY01000004.1"/>
</dbReference>
<name>A0A7M2YY04_9ACTN</name>
<proteinExistence type="predicted"/>